<reference evidence="1 2" key="1">
    <citation type="submission" date="2011-06" db="EMBL/GenBank/DDBJ databases">
        <title>The draft genome of Thiorhodococcus drewsii AZ1.</title>
        <authorList>
            <consortium name="US DOE Joint Genome Institute (JGI-PGF)"/>
            <person name="Lucas S."/>
            <person name="Han J."/>
            <person name="Lapidus A."/>
            <person name="Cheng J.-F."/>
            <person name="Goodwin L."/>
            <person name="Pitluck S."/>
            <person name="Peters L."/>
            <person name="Land M.L."/>
            <person name="Hauser L."/>
            <person name="Vogl K."/>
            <person name="Liu Z."/>
            <person name="Imhoff J."/>
            <person name="Thiel V."/>
            <person name="Frigaard N.-U."/>
            <person name="Bryant D.A."/>
            <person name="Woyke T.J."/>
        </authorList>
    </citation>
    <scope>NUCLEOTIDE SEQUENCE [LARGE SCALE GENOMIC DNA]</scope>
    <source>
        <strain evidence="1 2">AZ1</strain>
    </source>
</reference>
<keyword evidence="2" id="KW-1185">Reference proteome</keyword>
<sequence length="292" mass="32040">MFSFQRPGPARTHRLSDRPIGIRHQGPLFTALLIGLQTSWFAAPSLAAGYDSSPERQLHEGLDLEQDPLRQTAPLSVESGWIQLQVTPRERRLRGLLIMVGARAEQGVVQAALPPGVRIEKTSVQCREAYSRVEDGRLAIEVGECPPQGCAIEVTWSMDASAWGPENPSRLDESGYWLRATDVMPRLVAEPILRQGSDSNRLDALSNSSRLTPNATALADNWRWIVRIDGIETERLVRRGRVAAPLDFADTWTSGFEPSTPKDLATQGEPMSAALASILKSKTALLTSQGLL</sequence>
<evidence type="ECO:0000313" key="2">
    <source>
        <dbReference type="Proteomes" id="UP000004200"/>
    </source>
</evidence>
<accession>G2E7W4</accession>
<evidence type="ECO:0000313" key="1">
    <source>
        <dbReference type="EMBL" id="EGV27804.1"/>
    </source>
</evidence>
<dbReference type="STRING" id="765913.ThidrDRAFT_4378"/>
<dbReference type="Proteomes" id="UP000004200">
    <property type="component" value="Unassembled WGS sequence"/>
</dbReference>
<organism evidence="1 2">
    <name type="scientific">Thiorhodococcus drewsii AZ1</name>
    <dbReference type="NCBI Taxonomy" id="765913"/>
    <lineage>
        <taxon>Bacteria</taxon>
        <taxon>Pseudomonadati</taxon>
        <taxon>Pseudomonadota</taxon>
        <taxon>Gammaproteobacteria</taxon>
        <taxon>Chromatiales</taxon>
        <taxon>Chromatiaceae</taxon>
        <taxon>Thiorhodococcus</taxon>
    </lineage>
</organism>
<dbReference type="EMBL" id="AFWT01000058">
    <property type="protein sequence ID" value="EGV27804.1"/>
    <property type="molecule type" value="Genomic_DNA"/>
</dbReference>
<proteinExistence type="predicted"/>
<gene>
    <name evidence="1" type="ORF">ThidrDRAFT_4378</name>
</gene>
<dbReference type="OrthoDB" id="7376534at2"/>
<comment type="caution">
    <text evidence="1">The sequence shown here is derived from an EMBL/GenBank/DDBJ whole genome shotgun (WGS) entry which is preliminary data.</text>
</comment>
<protein>
    <submittedName>
        <fullName evidence="1">Uncharacterized protein</fullName>
    </submittedName>
</protein>
<name>G2E7W4_9GAMM</name>
<dbReference type="RefSeq" id="WP_007043090.1">
    <property type="nucleotide sequence ID" value="NZ_AFWT01000058.1"/>
</dbReference>
<dbReference type="eggNOG" id="COG1668">
    <property type="taxonomic scope" value="Bacteria"/>
</dbReference>
<dbReference type="AlphaFoldDB" id="G2E7W4"/>